<dbReference type="HOGENOM" id="CLU_049635_0_0_1"/>
<reference evidence="3" key="1">
    <citation type="journal article" date="2011" name="Proc. Natl. Acad. Sci. U.S.A.">
        <title>Obligate biotrophy features unraveled by the genomic analysis of rust fungi.</title>
        <authorList>
            <person name="Duplessis S."/>
            <person name="Cuomo C.A."/>
            <person name="Lin Y.-C."/>
            <person name="Aerts A."/>
            <person name="Tisserant E."/>
            <person name="Veneault-Fourrey C."/>
            <person name="Joly D.L."/>
            <person name="Hacquard S."/>
            <person name="Amselem J."/>
            <person name="Cantarel B.L."/>
            <person name="Chiu R."/>
            <person name="Coutinho P.M."/>
            <person name="Feau N."/>
            <person name="Field M."/>
            <person name="Frey P."/>
            <person name="Gelhaye E."/>
            <person name="Goldberg J."/>
            <person name="Grabherr M.G."/>
            <person name="Kodira C.D."/>
            <person name="Kohler A."/>
            <person name="Kuees U."/>
            <person name="Lindquist E.A."/>
            <person name="Lucas S.M."/>
            <person name="Mago R."/>
            <person name="Mauceli E."/>
            <person name="Morin E."/>
            <person name="Murat C."/>
            <person name="Pangilinan J.L."/>
            <person name="Park R."/>
            <person name="Pearson M."/>
            <person name="Quesneville H."/>
            <person name="Rouhier N."/>
            <person name="Sakthikumar S."/>
            <person name="Salamov A.A."/>
            <person name="Schmutz J."/>
            <person name="Selles B."/>
            <person name="Shapiro H."/>
            <person name="Tanguay P."/>
            <person name="Tuskan G.A."/>
            <person name="Henrissat B."/>
            <person name="Van de Peer Y."/>
            <person name="Rouze P."/>
            <person name="Ellis J.G."/>
            <person name="Dodds P.N."/>
            <person name="Schein J.E."/>
            <person name="Zhong S."/>
            <person name="Hamelin R.C."/>
            <person name="Grigoriev I.V."/>
            <person name="Szabo L.J."/>
            <person name="Martin F."/>
        </authorList>
    </citation>
    <scope>NUCLEOTIDE SEQUENCE [LARGE SCALE GENOMIC DNA]</scope>
    <source>
        <strain evidence="3">98AG31 / pathotype 3-4-7</strain>
    </source>
</reference>
<dbReference type="VEuPathDB" id="FungiDB:MELLADRAFT_59542"/>
<dbReference type="GeneID" id="18929373"/>
<dbReference type="InParanoid" id="F4R7W4"/>
<sequence>MVEKRTVTTRGKFLHVDHLLRSTTQTDTMLATTEQDEHRIHEPRRDPAEHVYSTACPHEFRLGRRETTSSIGQSSSVRLEELVVHLSDSVYEMSARATTSSQSFPLTVRSSVRIGTVTQHASTLQFTYQPRYSSIVRSEATITPYSNPVKWKTINVDSAVLELIKHSYIYNLYDEVSLEFTVTWSRQEESLNSTGREVDNLTRAVMQMRTTILDPCKRPSIDITRLIFRSKGSGAVKNLYVPSHILTQFEYFQRYYLIALFSKGHSPEYSETQNVDESQHEMKETEIPSEDFYMDDSDEEWDGDSDTAEPEKTTNISSIYRLCNLWKYCDTLPFEELPEKQVTPWPEWAEAHHTSHTIVPSFRTLTSPKSMYRLADMLIIPELKEICHQQITACLEKCSVISEIQSPLFEQHQELRLSAYKKINEDWRSFSSTALSPLIRYLSEEESVIILNYLLRDS</sequence>
<accession>F4R7W4</accession>
<evidence type="ECO:0000256" key="1">
    <source>
        <dbReference type="SAM" id="MobiDB-lite"/>
    </source>
</evidence>
<protein>
    <submittedName>
        <fullName evidence="2">Uncharacterized protein</fullName>
    </submittedName>
</protein>
<dbReference type="RefSeq" id="XP_007405022.1">
    <property type="nucleotide sequence ID" value="XM_007404960.1"/>
</dbReference>
<proteinExistence type="predicted"/>
<feature type="region of interest" description="Disordered" evidence="1">
    <location>
        <begin position="269"/>
        <end position="310"/>
    </location>
</feature>
<gene>
    <name evidence="2" type="ORF">MELLADRAFT_59542</name>
</gene>
<dbReference type="AlphaFoldDB" id="F4R7W4"/>
<organism evidence="3">
    <name type="scientific">Melampsora larici-populina (strain 98AG31 / pathotype 3-4-7)</name>
    <name type="common">Poplar leaf rust fungus</name>
    <dbReference type="NCBI Taxonomy" id="747676"/>
    <lineage>
        <taxon>Eukaryota</taxon>
        <taxon>Fungi</taxon>
        <taxon>Dikarya</taxon>
        <taxon>Basidiomycota</taxon>
        <taxon>Pucciniomycotina</taxon>
        <taxon>Pucciniomycetes</taxon>
        <taxon>Pucciniales</taxon>
        <taxon>Melampsoraceae</taxon>
        <taxon>Melampsora</taxon>
    </lineage>
</organism>
<feature type="compositionally biased region" description="Acidic residues" evidence="1">
    <location>
        <begin position="287"/>
        <end position="308"/>
    </location>
</feature>
<feature type="compositionally biased region" description="Basic and acidic residues" evidence="1">
    <location>
        <begin position="277"/>
        <end position="286"/>
    </location>
</feature>
<dbReference type="EMBL" id="GL883092">
    <property type="protein sequence ID" value="EGG11387.1"/>
    <property type="molecule type" value="Genomic_DNA"/>
</dbReference>
<evidence type="ECO:0000313" key="3">
    <source>
        <dbReference type="Proteomes" id="UP000001072"/>
    </source>
</evidence>
<name>F4R7W4_MELLP</name>
<evidence type="ECO:0000313" key="2">
    <source>
        <dbReference type="EMBL" id="EGG11387.1"/>
    </source>
</evidence>
<dbReference type="OrthoDB" id="6359816at2759"/>
<dbReference type="Proteomes" id="UP000001072">
    <property type="component" value="Unassembled WGS sequence"/>
</dbReference>
<keyword evidence="3" id="KW-1185">Reference proteome</keyword>
<dbReference type="KEGG" id="mlr:MELLADRAFT_59542"/>